<accession>A0A1G8CJF5</accession>
<organism evidence="7 8">
    <name type="scientific">Alteribacillus bidgolensis</name>
    <dbReference type="NCBI Taxonomy" id="930129"/>
    <lineage>
        <taxon>Bacteria</taxon>
        <taxon>Bacillati</taxon>
        <taxon>Bacillota</taxon>
        <taxon>Bacilli</taxon>
        <taxon>Bacillales</taxon>
        <taxon>Bacillaceae</taxon>
        <taxon>Alteribacillus</taxon>
    </lineage>
</organism>
<evidence type="ECO:0000313" key="8">
    <source>
        <dbReference type="Proteomes" id="UP000199017"/>
    </source>
</evidence>
<feature type="domain" description="Aldehyde dehydrogenase" evidence="6">
    <location>
        <begin position="19"/>
        <end position="476"/>
    </location>
</feature>
<sequence>MLTNSVKAEQKNILLNGEWKESENGNRITLNSPSNGEVIGSVPALSEKEVNKAVETASAAQKEWKNTALHERKQLLYRWADNLVENKEKIGHMIMQEVAKKKSSAIDEVVRTADLIRHTAEEACRITGDLLTGDSYNGGSPNKIAQVNRVPLGVVLAIAPFNYPVNLSASKIAPALMMGNSVVFKPATQGSLSGIMMIEELDKAGLPEGLVNIATGRGSEIGDALVTNPGINQISFTGGSETGMNLAKKASMVPMVLELGGKDPAIVLEDADLDKAAKEIVAGAFSYSGQRCTAIKRVLVKEDTADELVAKIKEKAEELKVGQPEENADITPLINEKSADYVQGLIDDAIDKGAEVITGDDRNGSLLAPTLLDKVTTESRVAWEEPFGPVLPMIRVKSEEEAVQIANESEYGLQASVFTQDIDAANRIADQLEVGSVQLNGKTSRGPDHFPFLGVKQSGQGVQGVRYSLLSLSREKVKVFNG</sequence>
<dbReference type="InterPro" id="IPR016163">
    <property type="entry name" value="Ald_DH_C"/>
</dbReference>
<proteinExistence type="inferred from homology"/>
<name>A0A1G8CJF5_9BACI</name>
<keyword evidence="2" id="KW-0521">NADP</keyword>
<dbReference type="PANTHER" id="PTHR42991:SF1">
    <property type="entry name" value="ALDEHYDE DEHYDROGENASE"/>
    <property type="match status" value="1"/>
</dbReference>
<dbReference type="RefSeq" id="WP_091579990.1">
    <property type="nucleotide sequence ID" value="NZ_FNDU01000001.1"/>
</dbReference>
<gene>
    <name evidence="7" type="ORF">SAMN05216352_101344</name>
</gene>
<dbReference type="OrthoDB" id="9762913at2"/>
<dbReference type="InterPro" id="IPR015590">
    <property type="entry name" value="Aldehyde_DH_dom"/>
</dbReference>
<keyword evidence="8" id="KW-1185">Reference proteome</keyword>
<dbReference type="STRING" id="930129.SAMN05216352_101344"/>
<dbReference type="AlphaFoldDB" id="A0A1G8CJF5"/>
<evidence type="ECO:0000256" key="1">
    <source>
        <dbReference type="ARBA" id="ARBA00009986"/>
    </source>
</evidence>
<evidence type="ECO:0000256" key="4">
    <source>
        <dbReference type="PROSITE-ProRule" id="PRU10007"/>
    </source>
</evidence>
<evidence type="ECO:0000259" key="6">
    <source>
        <dbReference type="Pfam" id="PF00171"/>
    </source>
</evidence>
<feature type="active site" evidence="4">
    <location>
        <position position="258"/>
    </location>
</feature>
<dbReference type="SUPFAM" id="SSF53720">
    <property type="entry name" value="ALDH-like"/>
    <property type="match status" value="1"/>
</dbReference>
<protein>
    <submittedName>
        <fullName evidence="7">Nonphosphorylating glyceraldehyde-3-phosphate dehydrogenase</fullName>
    </submittedName>
</protein>
<dbReference type="CDD" id="cd07082">
    <property type="entry name" value="ALDH_F11_NP-GAPDH"/>
    <property type="match status" value="1"/>
</dbReference>
<dbReference type="GO" id="GO:0008911">
    <property type="term" value="F:lactaldehyde dehydrogenase (NAD+) activity"/>
    <property type="evidence" value="ECO:0007669"/>
    <property type="project" value="TreeGrafter"/>
</dbReference>
<dbReference type="Gene3D" id="3.40.309.10">
    <property type="entry name" value="Aldehyde Dehydrogenase, Chain A, domain 2"/>
    <property type="match status" value="1"/>
</dbReference>
<dbReference type="InterPro" id="IPR016162">
    <property type="entry name" value="Ald_DH_N"/>
</dbReference>
<dbReference type="InterPro" id="IPR016160">
    <property type="entry name" value="Ald_DH_CS_CYS"/>
</dbReference>
<dbReference type="InterPro" id="IPR016161">
    <property type="entry name" value="Ald_DH/histidinol_DH"/>
</dbReference>
<evidence type="ECO:0000256" key="2">
    <source>
        <dbReference type="ARBA" id="ARBA00022857"/>
    </source>
</evidence>
<dbReference type="PROSITE" id="PS00070">
    <property type="entry name" value="ALDEHYDE_DEHYDR_CYS"/>
    <property type="match status" value="1"/>
</dbReference>
<dbReference type="FunFam" id="3.40.309.10:FF:000022">
    <property type="entry name" value="NADP-dependent glyceraldehyde-3-phosphate dehydrogenase"/>
    <property type="match status" value="1"/>
</dbReference>
<dbReference type="PANTHER" id="PTHR42991">
    <property type="entry name" value="ALDEHYDE DEHYDROGENASE"/>
    <property type="match status" value="1"/>
</dbReference>
<dbReference type="InterPro" id="IPR029510">
    <property type="entry name" value="Ald_DH_CS_GLU"/>
</dbReference>
<dbReference type="Proteomes" id="UP000199017">
    <property type="component" value="Unassembled WGS sequence"/>
</dbReference>
<dbReference type="EMBL" id="FNDU01000001">
    <property type="protein sequence ID" value="SDH45596.1"/>
    <property type="molecule type" value="Genomic_DNA"/>
</dbReference>
<dbReference type="Gene3D" id="3.40.605.10">
    <property type="entry name" value="Aldehyde Dehydrogenase, Chain A, domain 1"/>
    <property type="match status" value="1"/>
</dbReference>
<reference evidence="7 8" key="1">
    <citation type="submission" date="2016-10" db="EMBL/GenBank/DDBJ databases">
        <authorList>
            <person name="de Groot N.N."/>
        </authorList>
    </citation>
    <scope>NUCLEOTIDE SEQUENCE [LARGE SCALE GENOMIC DNA]</scope>
    <source>
        <strain evidence="8">P4B,CCM 7963,CECT 7998,DSM 25260,IBRC-M 10614,KCTC 13821</strain>
    </source>
</reference>
<evidence type="ECO:0000256" key="3">
    <source>
        <dbReference type="ARBA" id="ARBA00023002"/>
    </source>
</evidence>
<dbReference type="InterPro" id="IPR051020">
    <property type="entry name" value="ALDH-related_metabolic_enz"/>
</dbReference>
<dbReference type="Pfam" id="PF00171">
    <property type="entry name" value="Aldedh"/>
    <property type="match status" value="1"/>
</dbReference>
<keyword evidence="3 5" id="KW-0560">Oxidoreductase</keyword>
<dbReference type="PROSITE" id="PS00687">
    <property type="entry name" value="ALDEHYDE_DEHYDR_GLU"/>
    <property type="match status" value="1"/>
</dbReference>
<comment type="similarity">
    <text evidence="1 5">Belongs to the aldehyde dehydrogenase family.</text>
</comment>
<evidence type="ECO:0000256" key="5">
    <source>
        <dbReference type="RuleBase" id="RU003345"/>
    </source>
</evidence>
<dbReference type="FunFam" id="3.40.605.10:FF:000007">
    <property type="entry name" value="NAD/NADP-dependent betaine aldehyde dehydrogenase"/>
    <property type="match status" value="1"/>
</dbReference>
<evidence type="ECO:0000313" key="7">
    <source>
        <dbReference type="EMBL" id="SDH45596.1"/>
    </source>
</evidence>